<feature type="region of interest" description="Disordered" evidence="1">
    <location>
        <begin position="27"/>
        <end position="47"/>
    </location>
</feature>
<evidence type="ECO:0000256" key="1">
    <source>
        <dbReference type="SAM" id="MobiDB-lite"/>
    </source>
</evidence>
<protein>
    <submittedName>
        <fullName evidence="2">Uncharacterized protein</fullName>
    </submittedName>
</protein>
<name>A0A0S3R271_PHAAN</name>
<reference evidence="2 3" key="1">
    <citation type="journal article" date="2015" name="Sci. Rep.">
        <title>The power of single molecule real-time sequencing technology in the de novo assembly of a eukaryotic genome.</title>
        <authorList>
            <person name="Sakai H."/>
            <person name="Naito K."/>
            <person name="Ogiso-Tanaka E."/>
            <person name="Takahashi Y."/>
            <person name="Iseki K."/>
            <person name="Muto C."/>
            <person name="Satou K."/>
            <person name="Teruya K."/>
            <person name="Shiroma A."/>
            <person name="Shimoji M."/>
            <person name="Hirano T."/>
            <person name="Itoh T."/>
            <person name="Kaga A."/>
            <person name="Tomooka N."/>
        </authorList>
    </citation>
    <scope>NUCLEOTIDE SEQUENCE [LARGE SCALE GENOMIC DNA]</scope>
    <source>
        <strain evidence="3">cv. Shumari</strain>
    </source>
</reference>
<evidence type="ECO:0000313" key="3">
    <source>
        <dbReference type="Proteomes" id="UP000291084"/>
    </source>
</evidence>
<keyword evidence="3" id="KW-1185">Reference proteome</keyword>
<gene>
    <name evidence="2" type="primary">Vigan.01G229600</name>
    <name evidence="2" type="ORF">VIGAN_01229600</name>
</gene>
<dbReference type="AlphaFoldDB" id="A0A0S3R271"/>
<dbReference type="Proteomes" id="UP000291084">
    <property type="component" value="Chromosome 1"/>
</dbReference>
<evidence type="ECO:0000313" key="2">
    <source>
        <dbReference type="EMBL" id="BAT74593.1"/>
    </source>
</evidence>
<proteinExistence type="predicted"/>
<sequence length="71" mass="7150">MERGGICKDTLTLKSGVTYGASALKKVDDADAEPNGATDDAEAEPNDAVDVASVADDANAGPDNAADLEPE</sequence>
<accession>A0A0S3R271</accession>
<organism evidence="2 3">
    <name type="scientific">Vigna angularis var. angularis</name>
    <dbReference type="NCBI Taxonomy" id="157739"/>
    <lineage>
        <taxon>Eukaryota</taxon>
        <taxon>Viridiplantae</taxon>
        <taxon>Streptophyta</taxon>
        <taxon>Embryophyta</taxon>
        <taxon>Tracheophyta</taxon>
        <taxon>Spermatophyta</taxon>
        <taxon>Magnoliopsida</taxon>
        <taxon>eudicotyledons</taxon>
        <taxon>Gunneridae</taxon>
        <taxon>Pentapetalae</taxon>
        <taxon>rosids</taxon>
        <taxon>fabids</taxon>
        <taxon>Fabales</taxon>
        <taxon>Fabaceae</taxon>
        <taxon>Papilionoideae</taxon>
        <taxon>50 kb inversion clade</taxon>
        <taxon>NPAAA clade</taxon>
        <taxon>indigoferoid/millettioid clade</taxon>
        <taxon>Phaseoleae</taxon>
        <taxon>Vigna</taxon>
    </lineage>
</organism>
<dbReference type="EMBL" id="AP015034">
    <property type="protein sequence ID" value="BAT74593.1"/>
    <property type="molecule type" value="Genomic_DNA"/>
</dbReference>